<dbReference type="EC" id="3.1.3.2" evidence="3"/>
<dbReference type="EMBL" id="MK913422">
    <property type="protein sequence ID" value="QGW52014.1"/>
    <property type="molecule type" value="mRNA"/>
</dbReference>
<dbReference type="Gene3D" id="3.60.21.10">
    <property type="match status" value="1"/>
</dbReference>
<keyword evidence="3" id="KW-0378">Hydrolase</keyword>
<evidence type="ECO:0000259" key="5">
    <source>
        <dbReference type="Pfam" id="PF14008"/>
    </source>
</evidence>
<dbReference type="CDD" id="cd00839">
    <property type="entry name" value="MPP_PAPs"/>
    <property type="match status" value="1"/>
</dbReference>
<sequence>MLKIVIHIVLFGLCINELYCQLYNQPEQIHLSIGNQINTWVVTWVTLSWVNESIVIYGPESSTNLKQNGTVDKFIDGGSKKREIFMHRVLLQNLLPSTQYSYTVGSRFGWSEIHSFKTFQSGSNWPTRYVVIGDMGNLNARSLAAIQRETEKGYYDMVLHVGDFAYNMDSNNAQTGDQFMRQIQPVAAQLPYMTVPGNHEQAYNFSNYRRRFTMPGGDGEGQFFSFNVGYAHIIGFSSEYYYFTGYGFKQIENQYNWLLNDLKEANKPENRAVRPWIIAMGHRPMYCSNSDDGQHCENLINAIRVGMPISVHRYGSMFVFGLEKLFYDYGVDLIFGAHEHSYERMWPVYNLKVCNGTQAPYTDPPAPVHIITGSAGNQEGEDPFYANKPVWSAFHSSDYGYTRMNIMNSSHMYLEQVSDDLGGAVIDKILYIRNKHGQIFNCL</sequence>
<dbReference type="InterPro" id="IPR025733">
    <property type="entry name" value="PAPs_C"/>
</dbReference>
<dbReference type="AlphaFoldDB" id="A0A6B9CQ35"/>
<evidence type="ECO:0000313" key="7">
    <source>
        <dbReference type="EMBL" id="QGW52014.1"/>
    </source>
</evidence>
<accession>A0A6B9CQ35</accession>
<feature type="chain" id="PRO_5025712317" description="Purple acid phosphatase" evidence="3">
    <location>
        <begin position="21"/>
        <end position="443"/>
    </location>
</feature>
<keyword evidence="2" id="KW-0325">Glycoprotein</keyword>
<dbReference type="Pfam" id="PF16656">
    <property type="entry name" value="Pur_ac_phosph_N"/>
    <property type="match status" value="1"/>
</dbReference>
<evidence type="ECO:0000259" key="4">
    <source>
        <dbReference type="Pfam" id="PF00149"/>
    </source>
</evidence>
<feature type="domain" description="Purple acid phosphatase N-terminal" evidence="6">
    <location>
        <begin position="26"/>
        <end position="118"/>
    </location>
</feature>
<dbReference type="InterPro" id="IPR004843">
    <property type="entry name" value="Calcineurin-like_PHP"/>
</dbReference>
<dbReference type="Gene3D" id="2.60.40.380">
    <property type="entry name" value="Purple acid phosphatase-like, N-terminal"/>
    <property type="match status" value="1"/>
</dbReference>
<dbReference type="GO" id="GO:0003993">
    <property type="term" value="F:acid phosphatase activity"/>
    <property type="evidence" value="ECO:0007669"/>
    <property type="project" value="UniProtKB-EC"/>
</dbReference>
<dbReference type="InterPro" id="IPR015914">
    <property type="entry name" value="PAPs_N"/>
</dbReference>
<name>A0A6B9CQ35_DUGJA</name>
<reference evidence="7" key="1">
    <citation type="submission" date="2019-05" db="EMBL/GenBank/DDBJ databases">
        <authorList>
            <person name="Ma K."/>
        </authorList>
    </citation>
    <scope>NUCLEOTIDE SEQUENCE</scope>
</reference>
<comment type="similarity">
    <text evidence="3">Belongs to the metallophosphoesterase superfamily. Purple acid phosphatase family.</text>
</comment>
<evidence type="ECO:0000256" key="1">
    <source>
        <dbReference type="ARBA" id="ARBA00022729"/>
    </source>
</evidence>
<comment type="catalytic activity">
    <reaction evidence="3">
        <text>a phosphate monoester + H2O = an alcohol + phosphate</text>
        <dbReference type="Rhea" id="RHEA:15017"/>
        <dbReference type="ChEBI" id="CHEBI:15377"/>
        <dbReference type="ChEBI" id="CHEBI:30879"/>
        <dbReference type="ChEBI" id="CHEBI:43474"/>
        <dbReference type="ChEBI" id="CHEBI:67140"/>
        <dbReference type="EC" id="3.1.3.2"/>
    </reaction>
</comment>
<protein>
    <recommendedName>
        <fullName evidence="3">Purple acid phosphatase</fullName>
        <ecNumber evidence="3">3.1.3.2</ecNumber>
    </recommendedName>
</protein>
<dbReference type="PANTHER" id="PTHR45867">
    <property type="entry name" value="PURPLE ACID PHOSPHATASE"/>
    <property type="match status" value="1"/>
</dbReference>
<dbReference type="Pfam" id="PF14008">
    <property type="entry name" value="Metallophos_C"/>
    <property type="match status" value="1"/>
</dbReference>
<evidence type="ECO:0000259" key="6">
    <source>
        <dbReference type="Pfam" id="PF16656"/>
    </source>
</evidence>
<evidence type="ECO:0000256" key="3">
    <source>
        <dbReference type="RuleBase" id="RU361203"/>
    </source>
</evidence>
<dbReference type="InterPro" id="IPR041792">
    <property type="entry name" value="MPP_PAP"/>
</dbReference>
<feature type="domain" description="Calcineurin-like phosphoesterase" evidence="4">
    <location>
        <begin position="128"/>
        <end position="342"/>
    </location>
</feature>
<dbReference type="GO" id="GO:0046872">
    <property type="term" value="F:metal ion binding"/>
    <property type="evidence" value="ECO:0007669"/>
    <property type="project" value="InterPro"/>
</dbReference>
<dbReference type="SUPFAM" id="SSF56300">
    <property type="entry name" value="Metallo-dependent phosphatases"/>
    <property type="match status" value="1"/>
</dbReference>
<evidence type="ECO:0000256" key="2">
    <source>
        <dbReference type="ARBA" id="ARBA00023180"/>
    </source>
</evidence>
<organism evidence="7">
    <name type="scientific">Dugesia japonica</name>
    <name type="common">Planarian</name>
    <dbReference type="NCBI Taxonomy" id="6161"/>
    <lineage>
        <taxon>Eukaryota</taxon>
        <taxon>Metazoa</taxon>
        <taxon>Spiralia</taxon>
        <taxon>Lophotrochozoa</taxon>
        <taxon>Platyhelminthes</taxon>
        <taxon>Rhabditophora</taxon>
        <taxon>Seriata</taxon>
        <taxon>Tricladida</taxon>
        <taxon>Continenticola</taxon>
        <taxon>Geoplanoidea</taxon>
        <taxon>Dugesiidae</taxon>
        <taxon>Dugesia</taxon>
    </lineage>
</organism>
<dbReference type="InterPro" id="IPR008963">
    <property type="entry name" value="Purple_acid_Pase-like_N"/>
</dbReference>
<feature type="signal peptide" evidence="3">
    <location>
        <begin position="1"/>
        <end position="20"/>
    </location>
</feature>
<dbReference type="Pfam" id="PF00149">
    <property type="entry name" value="Metallophos"/>
    <property type="match status" value="1"/>
</dbReference>
<dbReference type="PANTHER" id="PTHR45867:SF3">
    <property type="entry name" value="ACID PHOSPHATASE TYPE 7"/>
    <property type="match status" value="1"/>
</dbReference>
<keyword evidence="1 3" id="KW-0732">Signal</keyword>
<dbReference type="SUPFAM" id="SSF49363">
    <property type="entry name" value="Purple acid phosphatase, N-terminal domain"/>
    <property type="match status" value="1"/>
</dbReference>
<feature type="domain" description="Purple acid phosphatase C-terminal" evidence="5">
    <location>
        <begin position="366"/>
        <end position="427"/>
    </location>
</feature>
<proteinExistence type="evidence at transcript level"/>
<gene>
    <name evidence="7" type="primary">acp7b</name>
</gene>
<dbReference type="InterPro" id="IPR029052">
    <property type="entry name" value="Metallo-depent_PP-like"/>
</dbReference>